<reference evidence="3 4" key="1">
    <citation type="submission" date="2020-01" db="EMBL/GenBank/DDBJ databases">
        <title>Genome analysis.</title>
        <authorList>
            <person name="Wu S."/>
            <person name="Wang G."/>
        </authorList>
    </citation>
    <scope>NUCLEOTIDE SEQUENCE [LARGE SCALE GENOMIC DNA]</scope>
    <source>
        <strain evidence="3 4">SYL130</strain>
    </source>
</reference>
<proteinExistence type="inferred from homology"/>
<protein>
    <submittedName>
        <fullName evidence="3">Amino acid racemase</fullName>
        <ecNumber evidence="3">5.1.1.-</ecNumber>
    </submittedName>
</protein>
<comment type="similarity">
    <text evidence="1">Belongs to the aspartate/glutamate racemases family.</text>
</comment>
<dbReference type="PANTHER" id="PTHR21198">
    <property type="entry name" value="GLUTAMATE RACEMASE"/>
    <property type="match status" value="1"/>
</dbReference>
<keyword evidence="4" id="KW-1185">Reference proteome</keyword>
<dbReference type="RefSeq" id="WP_161817858.1">
    <property type="nucleotide sequence ID" value="NZ_JAACJS010000011.1"/>
</dbReference>
<dbReference type="GO" id="GO:0016853">
    <property type="term" value="F:isomerase activity"/>
    <property type="evidence" value="ECO:0007669"/>
    <property type="project" value="UniProtKB-KW"/>
</dbReference>
<sequence length="226" mass="24896">MKKIGLVGGISWTSTLEYYRLINEGVNEKLGGLNFAECVIVSLNFDDIQKHTWENAYGLLREATQTLTQTDVDAIALCANTAHLFADELRAGIGVPLIHIGEETAKTVQRSGLKKIGLLGTVHTMQKDFYKAKFHALGIEVLVPTLQETKNYIQQTLKEELGRGVLREETKKNYIAIMNELVAAGAEGIVLGCTEIPLLIKQTDVPVKVFDTIAIHVNAIVDFMVS</sequence>
<evidence type="ECO:0000313" key="3">
    <source>
        <dbReference type="EMBL" id="NCI49544.1"/>
    </source>
</evidence>
<dbReference type="EMBL" id="JAACJS010000011">
    <property type="protein sequence ID" value="NCI49544.1"/>
    <property type="molecule type" value="Genomic_DNA"/>
</dbReference>
<evidence type="ECO:0000256" key="2">
    <source>
        <dbReference type="ARBA" id="ARBA00023235"/>
    </source>
</evidence>
<dbReference type="SUPFAM" id="SSF53681">
    <property type="entry name" value="Aspartate/glutamate racemase"/>
    <property type="match status" value="2"/>
</dbReference>
<dbReference type="Proteomes" id="UP000753802">
    <property type="component" value="Unassembled WGS sequence"/>
</dbReference>
<dbReference type="InterPro" id="IPR033134">
    <property type="entry name" value="Asp/Glu_racemase_AS_2"/>
</dbReference>
<evidence type="ECO:0000256" key="1">
    <source>
        <dbReference type="ARBA" id="ARBA00007847"/>
    </source>
</evidence>
<dbReference type="EC" id="5.1.1.-" evidence="3"/>
<evidence type="ECO:0000313" key="4">
    <source>
        <dbReference type="Proteomes" id="UP000753802"/>
    </source>
</evidence>
<dbReference type="InterPro" id="IPR001920">
    <property type="entry name" value="Asp/Glu_race"/>
</dbReference>
<keyword evidence="2 3" id="KW-0413">Isomerase</keyword>
<dbReference type="PANTHER" id="PTHR21198:SF7">
    <property type="entry name" value="ASPARTATE-GLUTAMATE RACEMASE FAMILY"/>
    <property type="match status" value="1"/>
</dbReference>
<dbReference type="Gene3D" id="3.40.50.1860">
    <property type="match status" value="2"/>
</dbReference>
<accession>A0ABW9ZR11</accession>
<name>A0ABW9ZR11_9BACT</name>
<gene>
    <name evidence="3" type="ORF">GWC95_06400</name>
</gene>
<dbReference type="InterPro" id="IPR015942">
    <property type="entry name" value="Asp/Glu/hydantoin_racemase"/>
</dbReference>
<dbReference type="Pfam" id="PF01177">
    <property type="entry name" value="Asp_Glu_race"/>
    <property type="match status" value="1"/>
</dbReference>
<organism evidence="3 4">
    <name type="scientific">Sediminibacterium roseum</name>
    <dbReference type="NCBI Taxonomy" id="1978412"/>
    <lineage>
        <taxon>Bacteria</taxon>
        <taxon>Pseudomonadati</taxon>
        <taxon>Bacteroidota</taxon>
        <taxon>Chitinophagia</taxon>
        <taxon>Chitinophagales</taxon>
        <taxon>Chitinophagaceae</taxon>
        <taxon>Sediminibacterium</taxon>
    </lineage>
</organism>
<comment type="caution">
    <text evidence="3">The sequence shown here is derived from an EMBL/GenBank/DDBJ whole genome shotgun (WGS) entry which is preliminary data.</text>
</comment>
<dbReference type="NCBIfam" id="TIGR00035">
    <property type="entry name" value="asp_race"/>
    <property type="match status" value="1"/>
</dbReference>
<dbReference type="InterPro" id="IPR004380">
    <property type="entry name" value="Asp_race"/>
</dbReference>
<dbReference type="PROSITE" id="PS00924">
    <property type="entry name" value="ASP_GLU_RACEMASE_2"/>
    <property type="match status" value="1"/>
</dbReference>